<organism evidence="2 3">
    <name type="scientific">Pieris brassicae</name>
    <name type="common">White butterfly</name>
    <name type="synonym">Large white butterfly</name>
    <dbReference type="NCBI Taxonomy" id="7116"/>
    <lineage>
        <taxon>Eukaryota</taxon>
        <taxon>Metazoa</taxon>
        <taxon>Ecdysozoa</taxon>
        <taxon>Arthropoda</taxon>
        <taxon>Hexapoda</taxon>
        <taxon>Insecta</taxon>
        <taxon>Pterygota</taxon>
        <taxon>Neoptera</taxon>
        <taxon>Endopterygota</taxon>
        <taxon>Lepidoptera</taxon>
        <taxon>Glossata</taxon>
        <taxon>Ditrysia</taxon>
        <taxon>Papilionoidea</taxon>
        <taxon>Pieridae</taxon>
        <taxon>Pierinae</taxon>
        <taxon>Pieris</taxon>
    </lineage>
</organism>
<name>A0A9P0XD16_PIEBR</name>
<protein>
    <recommendedName>
        <fullName evidence="1">Methyltransferase domain-containing protein</fullName>
    </recommendedName>
</protein>
<comment type="caution">
    <text evidence="2">The sequence shown here is derived from an EMBL/GenBank/DDBJ whole genome shotgun (WGS) entry which is preliminary data.</text>
</comment>
<dbReference type="PANTHER" id="PTHR12496">
    <property type="entry name" value="CGI-41 METHYLTRANSFERASE"/>
    <property type="match status" value="1"/>
</dbReference>
<dbReference type="InterPro" id="IPR025714">
    <property type="entry name" value="Methyltranfer_dom"/>
</dbReference>
<proteinExistence type="predicted"/>
<feature type="domain" description="Methyltransferase" evidence="1">
    <location>
        <begin position="244"/>
        <end position="405"/>
    </location>
</feature>
<sequence length="584" mass="66553">MAESRDFNDILDDIVLSEDAQEKESYKEGFQAGVETGNADGFHLGYHRGFQLGRELGYYMRIVVHHLELNDTLDPKYSDKIIKQLQKVKDLIDEFPRTNSEDHDILKMAETIRAIKIKMDSKVTHLRQNLDTIITFLTPYLPLANCHMVEFFTQSHWDRLLPSDLQHYLDKSNLLDAVNIFWKASEKNNLYSENEISKWVETTRNHCLINNEYCLNPQGLQKLIISQGSNMQPELKITEFMNSKKSYEVQSMSAYVASLHNLCGATHCVEAGGGKGHLLVALSLGYQIPSLTIDCDEKTLRNAEKRVKIIQKQWHAIAKKINKNSEVKMSNIDSELHRFAPAFITMDTDLTEVVQSQFKCETVKLLLTGLHTCGNLGPDSLRLFTTHQNVGALFNVPCCYHLLSEEVDGGLYDVFQRDYGGVGDSYGFPMSEHLRGFNLGRNARMLAAQSIERVTARKELPNRSLLYRALLQEIIKNHSPESTIKEGKLKGISCQSFEEYLKTADAILNIGLDSCQIPETTIDCQWKKIVLFYLIRLCLAQVVESVILMDRLLFLYENGFTNVFLVKLFDPVLSPRCHSIVAIR</sequence>
<evidence type="ECO:0000313" key="2">
    <source>
        <dbReference type="EMBL" id="CAH4031674.1"/>
    </source>
</evidence>
<reference evidence="2" key="1">
    <citation type="submission" date="2022-05" db="EMBL/GenBank/DDBJ databases">
        <authorList>
            <person name="Okamura Y."/>
        </authorList>
    </citation>
    <scope>NUCLEOTIDE SEQUENCE</scope>
</reference>
<keyword evidence="3" id="KW-1185">Reference proteome</keyword>
<dbReference type="Pfam" id="PF13679">
    <property type="entry name" value="Methyltransf_32"/>
    <property type="match status" value="1"/>
</dbReference>
<gene>
    <name evidence="2" type="ORF">PIBRA_LOCUS8150</name>
</gene>
<evidence type="ECO:0000259" key="1">
    <source>
        <dbReference type="Pfam" id="PF13679"/>
    </source>
</evidence>
<dbReference type="Proteomes" id="UP001152562">
    <property type="component" value="Unassembled WGS sequence"/>
</dbReference>
<dbReference type="AlphaFoldDB" id="A0A9P0XD16"/>
<accession>A0A9P0XD16</accession>
<dbReference type="EMBL" id="CALOZG010000018">
    <property type="protein sequence ID" value="CAH4031674.1"/>
    <property type="molecule type" value="Genomic_DNA"/>
</dbReference>
<evidence type="ECO:0000313" key="3">
    <source>
        <dbReference type="Proteomes" id="UP001152562"/>
    </source>
</evidence>
<dbReference type="PANTHER" id="PTHR12496:SF9">
    <property type="entry name" value="METHYLTRANSFERASE-LIKE PROTEIN 25-RELATED"/>
    <property type="match status" value="1"/>
</dbReference>
<dbReference type="InterPro" id="IPR052220">
    <property type="entry name" value="METTL25"/>
</dbReference>